<dbReference type="AlphaFoldDB" id="A0A1D1VZA7"/>
<name>A0A1D1VZA7_RAMVA</name>
<organism evidence="1 2">
    <name type="scientific">Ramazzottius varieornatus</name>
    <name type="common">Water bear</name>
    <name type="synonym">Tardigrade</name>
    <dbReference type="NCBI Taxonomy" id="947166"/>
    <lineage>
        <taxon>Eukaryota</taxon>
        <taxon>Metazoa</taxon>
        <taxon>Ecdysozoa</taxon>
        <taxon>Tardigrada</taxon>
        <taxon>Eutardigrada</taxon>
        <taxon>Parachela</taxon>
        <taxon>Hypsibioidea</taxon>
        <taxon>Ramazzottiidae</taxon>
        <taxon>Ramazzottius</taxon>
    </lineage>
</organism>
<keyword evidence="2" id="KW-1185">Reference proteome</keyword>
<dbReference type="EMBL" id="BDGG01000012">
    <property type="protein sequence ID" value="GAV05168.1"/>
    <property type="molecule type" value="Genomic_DNA"/>
</dbReference>
<protein>
    <submittedName>
        <fullName evidence="1">Uncharacterized protein</fullName>
    </submittedName>
</protein>
<proteinExistence type="predicted"/>
<gene>
    <name evidence="1" type="primary">RvY_15340-1</name>
    <name evidence="1" type="synonym">RvY_15340.1</name>
    <name evidence="1" type="ORF">RvY_15340</name>
</gene>
<accession>A0A1D1VZA7</accession>
<comment type="caution">
    <text evidence="1">The sequence shown here is derived from an EMBL/GenBank/DDBJ whole genome shotgun (WGS) entry which is preliminary data.</text>
</comment>
<evidence type="ECO:0000313" key="1">
    <source>
        <dbReference type="EMBL" id="GAV05168.1"/>
    </source>
</evidence>
<dbReference type="Proteomes" id="UP000186922">
    <property type="component" value="Unassembled WGS sequence"/>
</dbReference>
<sequence length="147" mass="16645">MKSPQRNLKERLQLMASSSCKAALQMVERALLFRSSLQQIGICPLPEIYCSWRFAVGIEGTSSSNPLELVTPEGFRETRDDDPVSKFGVLVEVFISRRRMAGSDTVVQVLRGRRIVLERLLLLFVGFSLVQGGPTFDSYARWHARRN</sequence>
<evidence type="ECO:0000313" key="2">
    <source>
        <dbReference type="Proteomes" id="UP000186922"/>
    </source>
</evidence>
<reference evidence="1 2" key="1">
    <citation type="journal article" date="2016" name="Nat. Commun.">
        <title>Extremotolerant tardigrade genome and improved radiotolerance of human cultured cells by tardigrade-unique protein.</title>
        <authorList>
            <person name="Hashimoto T."/>
            <person name="Horikawa D.D."/>
            <person name="Saito Y."/>
            <person name="Kuwahara H."/>
            <person name="Kozuka-Hata H."/>
            <person name="Shin-I T."/>
            <person name="Minakuchi Y."/>
            <person name="Ohishi K."/>
            <person name="Motoyama A."/>
            <person name="Aizu T."/>
            <person name="Enomoto A."/>
            <person name="Kondo K."/>
            <person name="Tanaka S."/>
            <person name="Hara Y."/>
            <person name="Koshikawa S."/>
            <person name="Sagara H."/>
            <person name="Miura T."/>
            <person name="Yokobori S."/>
            <person name="Miyagawa K."/>
            <person name="Suzuki Y."/>
            <person name="Kubo T."/>
            <person name="Oyama M."/>
            <person name="Kohara Y."/>
            <person name="Fujiyama A."/>
            <person name="Arakawa K."/>
            <person name="Katayama T."/>
            <person name="Toyoda A."/>
            <person name="Kunieda T."/>
        </authorList>
    </citation>
    <scope>NUCLEOTIDE SEQUENCE [LARGE SCALE GENOMIC DNA]</scope>
    <source>
        <strain evidence="1 2">YOKOZUNA-1</strain>
    </source>
</reference>